<evidence type="ECO:0000313" key="3">
    <source>
        <dbReference type="Proteomes" id="UP000593765"/>
    </source>
</evidence>
<dbReference type="EMBL" id="CP063458">
    <property type="protein sequence ID" value="QOV91685.1"/>
    <property type="molecule type" value="Genomic_DNA"/>
</dbReference>
<accession>A0A7M2X1X8</accession>
<evidence type="ECO:0000313" key="2">
    <source>
        <dbReference type="EMBL" id="QOV91685.1"/>
    </source>
</evidence>
<sequence>MFDRPFHSDSNADGQLDMLVRADLDRRADQVDPRALFARIRASSPALAADESIADRPPMRLVGAAHPVRRVFKWMGGLSAAAAAIVVAFILGTQGTPAQASPETILRDAQKIHQLPLDRCYLVEIKKESALLEQSYPMMQKSRVTRLWTRGDRYWIESVNMQQRFAWGRDEKGDLWIALGTQRGLRFGADEIPLWLKHSAEVYSMRIDHLLDEMLRDFDLTREAAPAGQPSSTIVINAKLKPGRRHPALGGARIEFDGETKVIRKLVLDRTRMGEPIATVTYLLVDTQSQDAALYTLEGQLEAPYEIFSSTDENQRRIWLGRFFGPMIQEFNLAPRRPGDVRPPLGPDGKPIPGLEGRPILSPDGRPLGQGLNRPQRPTKDEASTTRPVR</sequence>
<dbReference type="KEGG" id="hbs:IPV69_10105"/>
<feature type="region of interest" description="Disordered" evidence="1">
    <location>
        <begin position="335"/>
        <end position="390"/>
    </location>
</feature>
<reference evidence="2 3" key="1">
    <citation type="submission" date="2020-10" db="EMBL/GenBank/DDBJ databases">
        <title>Wide distribution of Phycisphaera-like planctomycetes from WD2101 soil group in peatlands and genome analysis of the first cultivated representative.</title>
        <authorList>
            <person name="Dedysh S.N."/>
            <person name="Beletsky A.V."/>
            <person name="Ivanova A."/>
            <person name="Kulichevskaya I.S."/>
            <person name="Suzina N.E."/>
            <person name="Philippov D.A."/>
            <person name="Rakitin A.L."/>
            <person name="Mardanov A.V."/>
            <person name="Ravin N.V."/>
        </authorList>
    </citation>
    <scope>NUCLEOTIDE SEQUENCE [LARGE SCALE GENOMIC DNA]</scope>
    <source>
        <strain evidence="2 3">M1803</strain>
    </source>
</reference>
<dbReference type="AlphaFoldDB" id="A0A7M2X1X8"/>
<gene>
    <name evidence="2" type="ORF">IPV69_10105</name>
</gene>
<proteinExistence type="predicted"/>
<name>A0A7M2X1X8_9BACT</name>
<protein>
    <submittedName>
        <fullName evidence="2">Uncharacterized protein</fullName>
    </submittedName>
</protein>
<dbReference type="RefSeq" id="WP_206294990.1">
    <property type="nucleotide sequence ID" value="NZ_CP063458.1"/>
</dbReference>
<organism evidence="2 3">
    <name type="scientific">Humisphaera borealis</name>
    <dbReference type="NCBI Taxonomy" id="2807512"/>
    <lineage>
        <taxon>Bacteria</taxon>
        <taxon>Pseudomonadati</taxon>
        <taxon>Planctomycetota</taxon>
        <taxon>Phycisphaerae</taxon>
        <taxon>Tepidisphaerales</taxon>
        <taxon>Tepidisphaeraceae</taxon>
        <taxon>Humisphaera</taxon>
    </lineage>
</organism>
<dbReference type="Proteomes" id="UP000593765">
    <property type="component" value="Chromosome"/>
</dbReference>
<keyword evidence="3" id="KW-1185">Reference proteome</keyword>
<evidence type="ECO:0000256" key="1">
    <source>
        <dbReference type="SAM" id="MobiDB-lite"/>
    </source>
</evidence>